<dbReference type="InterPro" id="IPR014182">
    <property type="entry name" value="ADH_Zn_typ-1"/>
</dbReference>
<dbReference type="SMART" id="SM00829">
    <property type="entry name" value="PKS_ER"/>
    <property type="match status" value="1"/>
</dbReference>
<keyword evidence="6" id="KW-0862">Zinc</keyword>
<evidence type="ECO:0000256" key="2">
    <source>
        <dbReference type="ARBA" id="ARBA00011881"/>
    </source>
</evidence>
<dbReference type="InterPro" id="IPR020843">
    <property type="entry name" value="ER"/>
</dbReference>
<dbReference type="InterPro" id="IPR002364">
    <property type="entry name" value="Quin_OxRdtase/zeta-crystal_CS"/>
</dbReference>
<dbReference type="SUPFAM" id="SSF50129">
    <property type="entry name" value="GroES-like"/>
    <property type="match status" value="1"/>
</dbReference>
<dbReference type="GO" id="GO:0008270">
    <property type="term" value="F:zinc ion binding"/>
    <property type="evidence" value="ECO:0007669"/>
    <property type="project" value="InterPro"/>
</dbReference>
<proteinExistence type="inferred from homology"/>
<keyword evidence="5" id="KW-0694">RNA-binding</keyword>
<evidence type="ECO:0000313" key="8">
    <source>
        <dbReference type="EMBL" id="OQK17868.1"/>
    </source>
</evidence>
<name>A0A1V8M8N0_9GAMM</name>
<dbReference type="GO" id="GO:0003723">
    <property type="term" value="F:RNA binding"/>
    <property type="evidence" value="ECO:0007669"/>
    <property type="project" value="UniProtKB-KW"/>
</dbReference>
<dbReference type="GO" id="GO:0016491">
    <property type="term" value="F:oxidoreductase activity"/>
    <property type="evidence" value="ECO:0007669"/>
    <property type="project" value="UniProtKB-KW"/>
</dbReference>
<comment type="subunit">
    <text evidence="2">Homotetramer.</text>
</comment>
<dbReference type="PANTHER" id="PTHR44154:SF1">
    <property type="entry name" value="QUINONE OXIDOREDUCTASE"/>
    <property type="match status" value="1"/>
</dbReference>
<dbReference type="PROSITE" id="PS01162">
    <property type="entry name" value="QOR_ZETA_CRYSTAL"/>
    <property type="match status" value="1"/>
</dbReference>
<gene>
    <name evidence="8" type="ORF">AU255_08410</name>
</gene>
<keyword evidence="6" id="KW-0479">Metal-binding</keyword>
<accession>A0A1V8M8N0</accession>
<organism evidence="8 9">
    <name type="scientific">Methyloprofundus sedimenti</name>
    <dbReference type="NCBI Taxonomy" id="1420851"/>
    <lineage>
        <taxon>Bacteria</taxon>
        <taxon>Pseudomonadati</taxon>
        <taxon>Pseudomonadota</taxon>
        <taxon>Gammaproteobacteria</taxon>
        <taxon>Methylococcales</taxon>
        <taxon>Methylococcaceae</taxon>
        <taxon>Methyloprofundus</taxon>
    </lineage>
</organism>
<dbReference type="Pfam" id="PF13602">
    <property type="entry name" value="ADH_zinc_N_2"/>
    <property type="match status" value="1"/>
</dbReference>
<dbReference type="RefSeq" id="WP_080522477.1">
    <property type="nucleotide sequence ID" value="NZ_LPUF01000001.1"/>
</dbReference>
<dbReference type="PANTHER" id="PTHR44154">
    <property type="entry name" value="QUINONE OXIDOREDUCTASE"/>
    <property type="match status" value="1"/>
</dbReference>
<dbReference type="Pfam" id="PF08240">
    <property type="entry name" value="ADH_N"/>
    <property type="match status" value="1"/>
</dbReference>
<keyword evidence="9" id="KW-1185">Reference proteome</keyword>
<dbReference type="SUPFAM" id="SSF51735">
    <property type="entry name" value="NAD(P)-binding Rossmann-fold domains"/>
    <property type="match status" value="1"/>
</dbReference>
<evidence type="ECO:0000259" key="7">
    <source>
        <dbReference type="SMART" id="SM00829"/>
    </source>
</evidence>
<keyword evidence="6" id="KW-0560">Oxidoreductase</keyword>
<dbReference type="InterPro" id="IPR011032">
    <property type="entry name" value="GroES-like_sf"/>
</dbReference>
<comment type="subcellular location">
    <subcellularLocation>
        <location evidence="1">Cytoplasm</location>
    </subcellularLocation>
</comment>
<feature type="domain" description="Enoyl reductase (ER)" evidence="7">
    <location>
        <begin position="16"/>
        <end position="333"/>
    </location>
</feature>
<dbReference type="Gene3D" id="3.40.50.720">
    <property type="entry name" value="NAD(P)-binding Rossmann-like Domain"/>
    <property type="match status" value="1"/>
</dbReference>
<dbReference type="AlphaFoldDB" id="A0A1V8M8N0"/>
<keyword evidence="4" id="KW-0521">NADP</keyword>
<evidence type="ECO:0000256" key="3">
    <source>
        <dbReference type="ARBA" id="ARBA00022490"/>
    </source>
</evidence>
<dbReference type="OrthoDB" id="9785812at2"/>
<dbReference type="NCBIfam" id="TIGR02817">
    <property type="entry name" value="adh_fam_1"/>
    <property type="match status" value="1"/>
</dbReference>
<keyword evidence="3" id="KW-0963">Cytoplasm</keyword>
<comment type="similarity">
    <text evidence="6">Belongs to the zinc-containing alcohol dehydrogenase family. Quinone oxidoreductase subfamily.</text>
</comment>
<dbReference type="CDD" id="cd08252">
    <property type="entry name" value="AL_MDR"/>
    <property type="match status" value="1"/>
</dbReference>
<reference evidence="8 9" key="1">
    <citation type="submission" date="2015-12" db="EMBL/GenBank/DDBJ databases">
        <authorList>
            <person name="Shamseldin A."/>
            <person name="Moawad H."/>
            <person name="Abd El-Rahim W.M."/>
            <person name="Sadowsky M.J."/>
        </authorList>
    </citation>
    <scope>NUCLEOTIDE SEQUENCE [LARGE SCALE GENOMIC DNA]</scope>
    <source>
        <strain evidence="8 9">WF1</strain>
    </source>
</reference>
<evidence type="ECO:0000256" key="4">
    <source>
        <dbReference type="ARBA" id="ARBA00022857"/>
    </source>
</evidence>
<sequence>MKAIAYKINSDNKSGGVVEVEQQTAKAKGHDLLVKIEAIAVNPVDYKVRLGISNSKDQPRILGWDAAGIVESVGENVSLFKPGERVFYAGDITRSGSNASHQLIDERIVGRMPESLDFAAAAALPLTSITAWEALFDRLKINAQTDKGKHILIIGGAGGVGSIAIQLAKQVARLNVIATASREESRQWCLSLGADKVINHHQDMLEQYKHKGFVAPDYILCLNNTDSHMQSMMELIAPQGMICSVVETRQSHDLDKLKTKSAGFVWEFMFTRSMYKTADMIKQHQMLNEIARLVDTGMLKTTLKEIYGQLSVENLMAVHKKLESGSSIGKIVLLKL</sequence>
<dbReference type="Proteomes" id="UP000191980">
    <property type="component" value="Unassembled WGS sequence"/>
</dbReference>
<dbReference type="GO" id="GO:0005737">
    <property type="term" value="C:cytoplasm"/>
    <property type="evidence" value="ECO:0007669"/>
    <property type="project" value="UniProtKB-SubCell"/>
</dbReference>
<evidence type="ECO:0000256" key="1">
    <source>
        <dbReference type="ARBA" id="ARBA00004496"/>
    </source>
</evidence>
<dbReference type="InterPro" id="IPR036291">
    <property type="entry name" value="NAD(P)-bd_dom_sf"/>
</dbReference>
<dbReference type="InterPro" id="IPR013154">
    <property type="entry name" value="ADH-like_N"/>
</dbReference>
<dbReference type="Gene3D" id="3.90.180.10">
    <property type="entry name" value="Medium-chain alcohol dehydrogenases, catalytic domain"/>
    <property type="match status" value="1"/>
</dbReference>
<evidence type="ECO:0000313" key="9">
    <source>
        <dbReference type="Proteomes" id="UP000191980"/>
    </source>
</evidence>
<dbReference type="EMBL" id="LPUF01000001">
    <property type="protein sequence ID" value="OQK17868.1"/>
    <property type="molecule type" value="Genomic_DNA"/>
</dbReference>
<evidence type="ECO:0000256" key="6">
    <source>
        <dbReference type="RuleBase" id="RU364000"/>
    </source>
</evidence>
<evidence type="ECO:0000256" key="5">
    <source>
        <dbReference type="ARBA" id="ARBA00022884"/>
    </source>
</evidence>
<dbReference type="InterPro" id="IPR051603">
    <property type="entry name" value="Zinc-ADH_QOR/CCCR"/>
</dbReference>
<protein>
    <recommendedName>
        <fullName evidence="6">Zinc-type alcohol dehydrogenase-like protein</fullName>
    </recommendedName>
</protein>
<dbReference type="STRING" id="1420851.AU255_08410"/>
<comment type="caution">
    <text evidence="8">The sequence shown here is derived from an EMBL/GenBank/DDBJ whole genome shotgun (WGS) entry which is preliminary data.</text>
</comment>